<evidence type="ECO:0000313" key="4">
    <source>
        <dbReference type="Proteomes" id="UP000071065"/>
    </source>
</evidence>
<dbReference type="PATRIC" id="fig|570277.3.peg.3472"/>
<organism evidence="3 4">
    <name type="scientific">Endozoicomonas montiporae CL-33</name>
    <dbReference type="NCBI Taxonomy" id="570277"/>
    <lineage>
        <taxon>Bacteria</taxon>
        <taxon>Pseudomonadati</taxon>
        <taxon>Pseudomonadota</taxon>
        <taxon>Gammaproteobacteria</taxon>
        <taxon>Oceanospirillales</taxon>
        <taxon>Endozoicomonadaceae</taxon>
        <taxon>Endozoicomonas</taxon>
    </lineage>
</organism>
<dbReference type="GO" id="GO:1990281">
    <property type="term" value="C:efflux pump complex"/>
    <property type="evidence" value="ECO:0007669"/>
    <property type="project" value="TreeGrafter"/>
</dbReference>
<feature type="domain" description="Multidrug resistance protein MdtA-like barrel-sandwich hybrid" evidence="2">
    <location>
        <begin position="36"/>
        <end position="155"/>
    </location>
</feature>
<dbReference type="Proteomes" id="UP000071065">
    <property type="component" value="Chromosome"/>
</dbReference>
<dbReference type="EMBL" id="CP013251">
    <property type="protein sequence ID" value="AMO57232.1"/>
    <property type="molecule type" value="Genomic_DNA"/>
</dbReference>
<protein>
    <recommendedName>
        <fullName evidence="2">Multidrug resistance protein MdtA-like barrel-sandwich hybrid domain-containing protein</fullName>
    </recommendedName>
</protein>
<dbReference type="AlphaFoldDB" id="A0A142BEQ6"/>
<evidence type="ECO:0000313" key="3">
    <source>
        <dbReference type="EMBL" id="AMO57232.1"/>
    </source>
</evidence>
<dbReference type="OrthoDB" id="9778796at2"/>
<dbReference type="STRING" id="570277.EZMO1_3232"/>
<dbReference type="Gene3D" id="1.10.287.470">
    <property type="entry name" value="Helix hairpin bin"/>
    <property type="match status" value="1"/>
</dbReference>
<evidence type="ECO:0000259" key="2">
    <source>
        <dbReference type="Pfam" id="PF25917"/>
    </source>
</evidence>
<dbReference type="SUPFAM" id="SSF111369">
    <property type="entry name" value="HlyD-like secretion proteins"/>
    <property type="match status" value="1"/>
</dbReference>
<dbReference type="PANTHER" id="PTHR30469:SF15">
    <property type="entry name" value="HLYD FAMILY OF SECRETION PROTEINS"/>
    <property type="match status" value="1"/>
</dbReference>
<dbReference type="GO" id="GO:0015562">
    <property type="term" value="F:efflux transmembrane transporter activity"/>
    <property type="evidence" value="ECO:0007669"/>
    <property type="project" value="TreeGrafter"/>
</dbReference>
<name>A0A142BEQ6_9GAMM</name>
<dbReference type="NCBIfam" id="TIGR01730">
    <property type="entry name" value="RND_mfp"/>
    <property type="match status" value="1"/>
</dbReference>
<evidence type="ECO:0000256" key="1">
    <source>
        <dbReference type="ARBA" id="ARBA00009477"/>
    </source>
</evidence>
<sequence length="246" mass="27227">MMFRIALAGILFSHCLAAQELQDDFTVRAMLEPVKEATVSSELSARIAVIHVRNGDAFSKGDKLLGFDCSIYQAGQDEAAADLGIARAQFENKRKLQQLDSAGELEVHIAQLEMQRMQAKLDSAKLLVERCQIVAPFDGRVVDVLVNEHESIELGTKLLWLLEDTKLDVNLVLPSRWLVWLDEGSEFTLQVDETGKKYSGHVVRLGARVDAVSQSIRVTGELTGIHKELMAGMSGTVSFNRESQSE</sequence>
<dbReference type="Gene3D" id="2.40.50.100">
    <property type="match status" value="1"/>
</dbReference>
<dbReference type="InterPro" id="IPR058625">
    <property type="entry name" value="MdtA-like_BSH"/>
</dbReference>
<dbReference type="InterPro" id="IPR006143">
    <property type="entry name" value="RND_pump_MFP"/>
</dbReference>
<accession>A0A142BEQ6</accession>
<gene>
    <name evidence="3" type="ORF">EZMO1_3232</name>
</gene>
<reference evidence="3 4" key="1">
    <citation type="journal article" date="2016" name="Front. Microbiol.">
        <title>Genomic Insight into the Host-Endosymbiont Relationship of Endozoicomonas montiporae CL-33(T) with its Coral Host.</title>
        <authorList>
            <person name="Ding J.-Y."/>
            <person name="Shiu J.-H."/>
            <person name="Chen W.-M."/>
            <person name="Chiang Y.-R."/>
            <person name="Tang S.-L."/>
        </authorList>
    </citation>
    <scope>NUCLEOTIDE SEQUENCE [LARGE SCALE GENOMIC DNA]</scope>
    <source>
        <strain evidence="3 4">CL-33</strain>
    </source>
</reference>
<dbReference type="RefSeq" id="WP_082212200.1">
    <property type="nucleotide sequence ID" value="NZ_CP013251.1"/>
</dbReference>
<dbReference type="PANTHER" id="PTHR30469">
    <property type="entry name" value="MULTIDRUG RESISTANCE PROTEIN MDTA"/>
    <property type="match status" value="1"/>
</dbReference>
<comment type="similarity">
    <text evidence="1">Belongs to the membrane fusion protein (MFP) (TC 8.A.1) family.</text>
</comment>
<proteinExistence type="inferred from homology"/>
<dbReference type="KEGG" id="emp:EZMO1_3232"/>
<dbReference type="Pfam" id="PF25917">
    <property type="entry name" value="BSH_RND"/>
    <property type="match status" value="1"/>
</dbReference>
<dbReference type="Gene3D" id="2.40.30.170">
    <property type="match status" value="1"/>
</dbReference>